<evidence type="ECO:0000313" key="1">
    <source>
        <dbReference type="EnsemblMetazoa" id="OVOC6595.1"/>
    </source>
</evidence>
<evidence type="ECO:0000313" key="2">
    <source>
        <dbReference type="Proteomes" id="UP000024404"/>
    </source>
</evidence>
<reference evidence="2" key="1">
    <citation type="submission" date="2013-10" db="EMBL/GenBank/DDBJ databases">
        <title>Genome sequencing of Onchocerca volvulus.</title>
        <authorList>
            <person name="Cotton J."/>
            <person name="Tsai J."/>
            <person name="Stanley E."/>
            <person name="Tracey A."/>
            <person name="Holroyd N."/>
            <person name="Lustigman S."/>
            <person name="Berriman M."/>
        </authorList>
    </citation>
    <scope>NUCLEOTIDE SEQUENCE</scope>
</reference>
<dbReference type="Gene3D" id="3.40.718.10">
    <property type="entry name" value="Isopropylmalate Dehydrogenase"/>
    <property type="match status" value="1"/>
</dbReference>
<proteinExistence type="predicted"/>
<dbReference type="EMBL" id="CMVM020000177">
    <property type="status" value="NOT_ANNOTATED_CDS"/>
    <property type="molecule type" value="Genomic_DNA"/>
</dbReference>
<dbReference type="AlphaFoldDB" id="A0A8R1XYR1"/>
<sequence length="89" mass="9819">MPSQGLLLYSNFLNLLAYGDGIRPEIMVAVLLILCEAGAKISVDVIETGKLVYDKKWSNGISPSGWKSIERTKVLPKSPTTTPQGWWII</sequence>
<dbReference type="EnsemblMetazoa" id="OVOC6595.1">
    <property type="protein sequence ID" value="OVOC6595.1"/>
    <property type="gene ID" value="WBGene00243404"/>
</dbReference>
<reference evidence="1" key="2">
    <citation type="submission" date="2022-06" db="UniProtKB">
        <authorList>
            <consortium name="EnsemblMetazoa"/>
        </authorList>
    </citation>
    <scope>IDENTIFICATION</scope>
</reference>
<organism evidence="1 2">
    <name type="scientific">Onchocerca volvulus</name>
    <dbReference type="NCBI Taxonomy" id="6282"/>
    <lineage>
        <taxon>Eukaryota</taxon>
        <taxon>Metazoa</taxon>
        <taxon>Ecdysozoa</taxon>
        <taxon>Nematoda</taxon>
        <taxon>Chromadorea</taxon>
        <taxon>Rhabditida</taxon>
        <taxon>Spirurina</taxon>
        <taxon>Spiruromorpha</taxon>
        <taxon>Filarioidea</taxon>
        <taxon>Onchocercidae</taxon>
        <taxon>Onchocerca</taxon>
    </lineage>
</organism>
<name>A0A8R1XYR1_ONCVO</name>
<dbReference type="Proteomes" id="UP000024404">
    <property type="component" value="Unassembled WGS sequence"/>
</dbReference>
<dbReference type="SUPFAM" id="SSF53659">
    <property type="entry name" value="Isocitrate/Isopropylmalate dehydrogenase-like"/>
    <property type="match status" value="1"/>
</dbReference>
<keyword evidence="2" id="KW-1185">Reference proteome</keyword>
<protein>
    <submittedName>
        <fullName evidence="1">Uncharacterized protein</fullName>
    </submittedName>
</protein>
<accession>A0A8R1XYR1</accession>